<sequence>MLQYETLITKDSVEGLNSKLNDVAERGGRVVNVLWVPERENPADPEKPFWSKYVVVAEFGSVAAAAPAPKARARKA</sequence>
<dbReference type="Proteomes" id="UP001143309">
    <property type="component" value="Unassembled WGS sequence"/>
</dbReference>
<reference evidence="1" key="1">
    <citation type="journal article" date="2014" name="Int. J. Syst. Evol. Microbiol.">
        <title>Complete genome sequence of Corynebacterium casei LMG S-19264T (=DSM 44701T), isolated from a smear-ripened cheese.</title>
        <authorList>
            <consortium name="US DOE Joint Genome Institute (JGI-PGF)"/>
            <person name="Walter F."/>
            <person name="Albersmeier A."/>
            <person name="Kalinowski J."/>
            <person name="Ruckert C."/>
        </authorList>
    </citation>
    <scope>NUCLEOTIDE SEQUENCE</scope>
    <source>
        <strain evidence="1">VKM B-2748</strain>
    </source>
</reference>
<name>A0A9W6JSF3_9HYPH</name>
<keyword evidence="2" id="KW-1185">Reference proteome</keyword>
<protein>
    <submittedName>
        <fullName evidence="1">Uncharacterized protein</fullName>
    </submittedName>
</protein>
<dbReference type="AlphaFoldDB" id="A0A9W6JSF3"/>
<gene>
    <name evidence="1" type="ORF">GCM10008174_29560</name>
</gene>
<accession>A0A9W6JSF3</accession>
<comment type="caution">
    <text evidence="1">The sequence shown here is derived from an EMBL/GenBank/DDBJ whole genome shotgun (WGS) entry which is preliminary data.</text>
</comment>
<dbReference type="RefSeq" id="WP_271201679.1">
    <property type="nucleotide sequence ID" value="NZ_BSFL01000003.1"/>
</dbReference>
<dbReference type="EMBL" id="BSFL01000003">
    <property type="protein sequence ID" value="GLK81215.1"/>
    <property type="molecule type" value="Genomic_DNA"/>
</dbReference>
<evidence type="ECO:0000313" key="2">
    <source>
        <dbReference type="Proteomes" id="UP001143309"/>
    </source>
</evidence>
<organism evidence="1 2">
    <name type="scientific">Methylopila turkensis</name>
    <dbReference type="NCBI Taxonomy" id="1437816"/>
    <lineage>
        <taxon>Bacteria</taxon>
        <taxon>Pseudomonadati</taxon>
        <taxon>Pseudomonadota</taxon>
        <taxon>Alphaproteobacteria</taxon>
        <taxon>Hyphomicrobiales</taxon>
        <taxon>Methylopilaceae</taxon>
        <taxon>Methylopila</taxon>
    </lineage>
</organism>
<reference evidence="1" key="2">
    <citation type="submission" date="2023-01" db="EMBL/GenBank/DDBJ databases">
        <authorList>
            <person name="Sun Q."/>
            <person name="Evtushenko L."/>
        </authorList>
    </citation>
    <scope>NUCLEOTIDE SEQUENCE</scope>
    <source>
        <strain evidence="1">VKM B-2748</strain>
    </source>
</reference>
<proteinExistence type="predicted"/>
<evidence type="ECO:0000313" key="1">
    <source>
        <dbReference type="EMBL" id="GLK81215.1"/>
    </source>
</evidence>